<keyword evidence="4" id="KW-0808">Transferase</keyword>
<evidence type="ECO:0000256" key="9">
    <source>
        <dbReference type="ARBA" id="ARBA00023316"/>
    </source>
</evidence>
<dbReference type="OrthoDB" id="3631276at2759"/>
<dbReference type="GO" id="GO:0016020">
    <property type="term" value="C:membrane"/>
    <property type="evidence" value="ECO:0007669"/>
    <property type="project" value="UniProtKB-SubCell"/>
</dbReference>
<dbReference type="GO" id="GO:0071555">
    <property type="term" value="P:cell wall organization"/>
    <property type="evidence" value="ECO:0007669"/>
    <property type="project" value="UniProtKB-KW"/>
</dbReference>
<dbReference type="Pfam" id="PF12141">
    <property type="entry name" value="BMT"/>
    <property type="match status" value="1"/>
</dbReference>
<evidence type="ECO:0000256" key="1">
    <source>
        <dbReference type="ARBA" id="ARBA00004606"/>
    </source>
</evidence>
<keyword evidence="7" id="KW-1133">Transmembrane helix</keyword>
<evidence type="ECO:0008006" key="12">
    <source>
        <dbReference type="Google" id="ProtNLM"/>
    </source>
</evidence>
<dbReference type="EMBL" id="GG692403">
    <property type="protein sequence ID" value="EER30634.1"/>
    <property type="molecule type" value="Genomic_DNA"/>
</dbReference>
<evidence type="ECO:0000313" key="11">
    <source>
        <dbReference type="Proteomes" id="UP000002037"/>
    </source>
</evidence>
<keyword evidence="11" id="KW-1185">Reference proteome</keyword>
<keyword evidence="5" id="KW-0812">Transmembrane</keyword>
<dbReference type="GeneID" id="8300843"/>
<evidence type="ECO:0000256" key="8">
    <source>
        <dbReference type="ARBA" id="ARBA00023136"/>
    </source>
</evidence>
<dbReference type="eggNOG" id="ENOG502QTZG">
    <property type="taxonomic scope" value="Eukaryota"/>
</dbReference>
<comment type="subcellular location">
    <subcellularLocation>
        <location evidence="1">Membrane</location>
        <topology evidence="1">Single-pass type II membrane protein</topology>
    </subcellularLocation>
</comment>
<keyword evidence="6" id="KW-0735">Signal-anchor</keyword>
<keyword evidence="3" id="KW-0328">Glycosyltransferase</keyword>
<comment type="similarity">
    <text evidence="2">Belongs to the BMT family.</text>
</comment>
<protein>
    <recommendedName>
        <fullName evidence="12">Beta-mannosyltransferase 1</fullName>
    </recommendedName>
</protein>
<dbReference type="KEGG" id="ctp:CTRG_05630"/>
<dbReference type="InterPro" id="IPR021988">
    <property type="entry name" value="BMT1"/>
</dbReference>
<keyword evidence="9" id="KW-0961">Cell wall biogenesis/degradation</keyword>
<dbReference type="RefSeq" id="XP_002551332.1">
    <property type="nucleotide sequence ID" value="XM_002551286.1"/>
</dbReference>
<gene>
    <name evidence="10" type="ORF">CTRG_05630</name>
</gene>
<evidence type="ECO:0000256" key="3">
    <source>
        <dbReference type="ARBA" id="ARBA00022676"/>
    </source>
</evidence>
<sequence length="649" mass="75567">MFSQFMNSFSYTKLGNTKSPIRKNKLVLFLLVVLAIVTLSTTFAYTKFDFETTNSYQNEEEHSKVIDNQQTNHRDKRTIIFPNDFPKSDAKLAEYYVEELEEALDPEDLIFRNRFTYKLPNDLSFSQQEFELFSANSDSASEDKCDEFQTKMPVEASPAYNKNADMRKVLTRFMMENSPYYNELKPYFPNLKKELDEDTIDKHWYQLIGSTVWLKQYGVHMMVSRIVYTVKDQGTVQFSLTYLQVFDRNWKELDNVELIVPQEDGSYKPILYPQFAQVPVYHNPNQISRRYYGVEDPRIQVITSPSGYEEPIILYNSHHRKIASTDFENDGEGTVKFNSYRSIFMGWLWKTQKGKSNLEEMPINDDQVNNMEYIKVKEILRPNRKRKGTEKNWAMFFNYKDKLEYGYDHFIYFVYQFKNLKVLKCKIYEDEPCSWEFQQDDYMGAGSMHGGSELININQIISESNSPKLEALLDRFPEGREIWIGFARAMMKGCGCGPKMYRPNLVVLMKDQENYKFAYISSFAGLGIEILPWHEGKGLCSGTNLIIPNGISAWSIEKDEEDDSLTDYLAFTISRRDATVDVVYVKGILNGLLFDDPHPKLLNTNQEGFHTNTPVTCALNGSDKFCKIYGANVKAFEEANKPKEEEKKD</sequence>
<evidence type="ECO:0000313" key="10">
    <source>
        <dbReference type="EMBL" id="EER30634.1"/>
    </source>
</evidence>
<dbReference type="GO" id="GO:0000030">
    <property type="term" value="F:mannosyltransferase activity"/>
    <property type="evidence" value="ECO:0007669"/>
    <property type="project" value="InterPro"/>
</dbReference>
<evidence type="ECO:0000256" key="4">
    <source>
        <dbReference type="ARBA" id="ARBA00022679"/>
    </source>
</evidence>
<keyword evidence="8" id="KW-0472">Membrane</keyword>
<proteinExistence type="inferred from homology"/>
<name>C5MHT7_CANTT</name>
<evidence type="ECO:0000256" key="5">
    <source>
        <dbReference type="ARBA" id="ARBA00022692"/>
    </source>
</evidence>
<evidence type="ECO:0000256" key="6">
    <source>
        <dbReference type="ARBA" id="ARBA00022968"/>
    </source>
</evidence>
<evidence type="ECO:0000256" key="7">
    <source>
        <dbReference type="ARBA" id="ARBA00022989"/>
    </source>
</evidence>
<dbReference type="VEuPathDB" id="FungiDB:CTRG_05630"/>
<reference evidence="10 11" key="1">
    <citation type="journal article" date="2009" name="Nature">
        <title>Evolution of pathogenicity and sexual reproduction in eight Candida genomes.</title>
        <authorList>
            <person name="Butler G."/>
            <person name="Rasmussen M.D."/>
            <person name="Lin M.F."/>
            <person name="Santos M.A."/>
            <person name="Sakthikumar S."/>
            <person name="Munro C.A."/>
            <person name="Rheinbay E."/>
            <person name="Grabherr M."/>
            <person name="Forche A."/>
            <person name="Reedy J.L."/>
            <person name="Agrafioti I."/>
            <person name="Arnaud M.B."/>
            <person name="Bates S."/>
            <person name="Brown A.J."/>
            <person name="Brunke S."/>
            <person name="Costanzo M.C."/>
            <person name="Fitzpatrick D.A."/>
            <person name="de Groot P.W."/>
            <person name="Harris D."/>
            <person name="Hoyer L.L."/>
            <person name="Hube B."/>
            <person name="Klis F.M."/>
            <person name="Kodira C."/>
            <person name="Lennard N."/>
            <person name="Logue M.E."/>
            <person name="Martin R."/>
            <person name="Neiman A.M."/>
            <person name="Nikolaou E."/>
            <person name="Quail M.A."/>
            <person name="Quinn J."/>
            <person name="Santos M.C."/>
            <person name="Schmitzberger F.F."/>
            <person name="Sherlock G."/>
            <person name="Shah P."/>
            <person name="Silverstein K.A."/>
            <person name="Skrzypek M.S."/>
            <person name="Soll D."/>
            <person name="Staggs R."/>
            <person name="Stansfield I."/>
            <person name="Stumpf M.P."/>
            <person name="Sudbery P.E."/>
            <person name="Srikantha T."/>
            <person name="Zeng Q."/>
            <person name="Berman J."/>
            <person name="Berriman M."/>
            <person name="Heitman J."/>
            <person name="Gow N.A."/>
            <person name="Lorenz M.C."/>
            <person name="Birren B.W."/>
            <person name="Kellis M."/>
            <person name="Cuomo C.A."/>
        </authorList>
    </citation>
    <scope>NUCLEOTIDE SEQUENCE [LARGE SCALE GENOMIC DNA]</scope>
    <source>
        <strain evidence="11">ATCC MYA-3404 / T1</strain>
    </source>
</reference>
<accession>C5MHT7</accession>
<evidence type="ECO:0000256" key="2">
    <source>
        <dbReference type="ARBA" id="ARBA00009486"/>
    </source>
</evidence>
<dbReference type="STRING" id="294747.C5MHT7"/>
<organism evidence="10 11">
    <name type="scientific">Candida tropicalis (strain ATCC MYA-3404 / T1)</name>
    <name type="common">Yeast</name>
    <dbReference type="NCBI Taxonomy" id="294747"/>
    <lineage>
        <taxon>Eukaryota</taxon>
        <taxon>Fungi</taxon>
        <taxon>Dikarya</taxon>
        <taxon>Ascomycota</taxon>
        <taxon>Saccharomycotina</taxon>
        <taxon>Pichiomycetes</taxon>
        <taxon>Debaryomycetaceae</taxon>
        <taxon>Candida/Lodderomyces clade</taxon>
        <taxon>Candida</taxon>
    </lineage>
</organism>
<dbReference type="Proteomes" id="UP000002037">
    <property type="component" value="Unassembled WGS sequence"/>
</dbReference>
<dbReference type="AlphaFoldDB" id="C5MHT7"/>
<dbReference type="HOGENOM" id="CLU_013841_1_1_1"/>